<feature type="region of interest" description="Disordered" evidence="1">
    <location>
        <begin position="1"/>
        <end position="62"/>
    </location>
</feature>
<protein>
    <submittedName>
        <fullName evidence="2">Uncharacterized protein</fullName>
    </submittedName>
</protein>
<gene>
    <name evidence="2" type="ORF">UU72_C0024G0025</name>
</gene>
<reference evidence="2 3" key="1">
    <citation type="journal article" date="2015" name="Nature">
        <title>rRNA introns, odd ribosomes, and small enigmatic genomes across a large radiation of phyla.</title>
        <authorList>
            <person name="Brown C.T."/>
            <person name="Hug L.A."/>
            <person name="Thomas B.C."/>
            <person name="Sharon I."/>
            <person name="Castelle C.J."/>
            <person name="Singh A."/>
            <person name="Wilkins M.J."/>
            <person name="Williams K.H."/>
            <person name="Banfield J.F."/>
        </authorList>
    </citation>
    <scope>NUCLEOTIDE SEQUENCE [LARGE SCALE GENOMIC DNA]</scope>
</reference>
<organism evidence="2 3">
    <name type="scientific">candidate division WWE3 bacterium GW2011_GWB1_41_6</name>
    <dbReference type="NCBI Taxonomy" id="1619112"/>
    <lineage>
        <taxon>Bacteria</taxon>
        <taxon>Katanobacteria</taxon>
    </lineage>
</organism>
<sequence>MPTDPNDPINTLMPNTGQTAPPAGKSADDNDDNIAGFNSTPSESNVWPGKPPFGEPSFSDESLTKKVENVQAETPGTTLPDTEVVKPEISVEKPPVRETRPVPETTTEVKADKPDVPEEVVEELNKVQTNVVNKTNEPEQLHAVSTIADSLTKLADDEEEDFIQEVIKEHQT</sequence>
<dbReference type="EMBL" id="LCBS01000024">
    <property type="protein sequence ID" value="KKS16299.1"/>
    <property type="molecule type" value="Genomic_DNA"/>
</dbReference>
<feature type="compositionally biased region" description="Polar residues" evidence="1">
    <location>
        <begin position="8"/>
        <end position="19"/>
    </location>
</feature>
<evidence type="ECO:0000256" key="1">
    <source>
        <dbReference type="SAM" id="MobiDB-lite"/>
    </source>
</evidence>
<evidence type="ECO:0000313" key="3">
    <source>
        <dbReference type="Proteomes" id="UP000034163"/>
    </source>
</evidence>
<name>A0A0G0WU61_UNCKA</name>
<evidence type="ECO:0000313" key="2">
    <source>
        <dbReference type="EMBL" id="KKS16299.1"/>
    </source>
</evidence>
<comment type="caution">
    <text evidence="2">The sequence shown here is derived from an EMBL/GenBank/DDBJ whole genome shotgun (WGS) entry which is preliminary data.</text>
</comment>
<feature type="region of interest" description="Disordered" evidence="1">
    <location>
        <begin position="93"/>
        <end position="115"/>
    </location>
</feature>
<dbReference type="Proteomes" id="UP000034163">
    <property type="component" value="Unassembled WGS sequence"/>
</dbReference>
<proteinExistence type="predicted"/>
<feature type="compositionally biased region" description="Polar residues" evidence="1">
    <location>
        <begin position="36"/>
        <end position="45"/>
    </location>
</feature>
<dbReference type="AlphaFoldDB" id="A0A0G0WU61"/>
<accession>A0A0G0WU61</accession>